<dbReference type="Pfam" id="PF04655">
    <property type="entry name" value="APH_6_hur"/>
    <property type="match status" value="1"/>
</dbReference>
<organism evidence="1 2">
    <name type="scientific">Legionella waltersii</name>
    <dbReference type="NCBI Taxonomy" id="66969"/>
    <lineage>
        <taxon>Bacteria</taxon>
        <taxon>Pseudomonadati</taxon>
        <taxon>Pseudomonadota</taxon>
        <taxon>Gammaproteobacteria</taxon>
        <taxon>Legionellales</taxon>
        <taxon>Legionellaceae</taxon>
        <taxon>Legionella</taxon>
    </lineage>
</organism>
<protein>
    <submittedName>
        <fullName evidence="1">Aminoglycoside/hydroxyurea antibiotic resistance kinase</fullName>
    </submittedName>
</protein>
<evidence type="ECO:0000313" key="1">
    <source>
        <dbReference type="EMBL" id="KTD82631.1"/>
    </source>
</evidence>
<keyword evidence="2" id="KW-1185">Reference proteome</keyword>
<keyword evidence="1" id="KW-0418">Kinase</keyword>
<keyword evidence="1" id="KW-0808">Transferase</keyword>
<dbReference type="GO" id="GO:0016301">
    <property type="term" value="F:kinase activity"/>
    <property type="evidence" value="ECO:0007669"/>
    <property type="project" value="UniProtKB-KW"/>
</dbReference>
<proteinExistence type="predicted"/>
<dbReference type="SUPFAM" id="SSF56112">
    <property type="entry name" value="Protein kinase-like (PK-like)"/>
    <property type="match status" value="1"/>
</dbReference>
<dbReference type="AlphaFoldDB" id="A0A0W1AMS6"/>
<dbReference type="GO" id="GO:0019748">
    <property type="term" value="P:secondary metabolic process"/>
    <property type="evidence" value="ECO:0007669"/>
    <property type="project" value="InterPro"/>
</dbReference>
<gene>
    <name evidence="1" type="ORF">Lwal_0560</name>
</gene>
<dbReference type="PATRIC" id="fig|66969.6.peg.601"/>
<dbReference type="EMBL" id="LNZB01000009">
    <property type="protein sequence ID" value="KTD82631.1"/>
    <property type="molecule type" value="Genomic_DNA"/>
</dbReference>
<sequence>MELTPQFRKTIEAVYGETGKRWLQRLPVFIRELEQQWDVHFIRPVAELSFNFVGLVRFNSNDQMAVIKTAPSGEHLVNEIHCMLCFSNATPRVYQHDEKRFAFLMEYISPGYSLKTFLNNESDINVTRIIAQTIRELQTGQQKKYTFKHLSELVGDLKSLEGHVDARMLAKAEFLFRELTSDRTNDVVLHGDLHHDNIIRRGSSWAVIDPQGYLGDPVAEVGAMIRNPMDCFPNDRSPAQIVQTRLTVLKEELPFDPQKIKAWAFVITVLSAAWNMHDFNHLAESEIELASLIDKVKI</sequence>
<dbReference type="GO" id="GO:0016773">
    <property type="term" value="F:phosphotransferase activity, alcohol group as acceptor"/>
    <property type="evidence" value="ECO:0007669"/>
    <property type="project" value="InterPro"/>
</dbReference>
<dbReference type="RefSeq" id="WP_058479398.1">
    <property type="nucleotide sequence ID" value="NZ_CAAAIQ010000018.1"/>
</dbReference>
<dbReference type="STRING" id="66969.Lwal_0560"/>
<accession>A0A0W1AMS6</accession>
<dbReference type="Proteomes" id="UP000054729">
    <property type="component" value="Unassembled WGS sequence"/>
</dbReference>
<name>A0A0W1AMS6_9GAMM</name>
<dbReference type="OrthoDB" id="3638028at2"/>
<dbReference type="InterPro" id="IPR011009">
    <property type="entry name" value="Kinase-like_dom_sf"/>
</dbReference>
<dbReference type="Gene3D" id="3.90.1200.10">
    <property type="match status" value="1"/>
</dbReference>
<reference evidence="1 2" key="1">
    <citation type="submission" date="2015-11" db="EMBL/GenBank/DDBJ databases">
        <title>Genomic analysis of 38 Legionella species identifies large and diverse effector repertoires.</title>
        <authorList>
            <person name="Burstein D."/>
            <person name="Amaro F."/>
            <person name="Zusman T."/>
            <person name="Lifshitz Z."/>
            <person name="Cohen O."/>
            <person name="Gilbert J.A."/>
            <person name="Pupko T."/>
            <person name="Shuman H.A."/>
            <person name="Segal G."/>
        </authorList>
    </citation>
    <scope>NUCLEOTIDE SEQUENCE [LARGE SCALE GENOMIC DNA]</scope>
    <source>
        <strain evidence="1 2">ATCC 51914</strain>
    </source>
</reference>
<comment type="caution">
    <text evidence="1">The sequence shown here is derived from an EMBL/GenBank/DDBJ whole genome shotgun (WGS) entry which is preliminary data.</text>
</comment>
<dbReference type="InterPro" id="IPR006748">
    <property type="entry name" value="NH2Glyco/OHUrea_AB-resist_kin"/>
</dbReference>
<evidence type="ECO:0000313" key="2">
    <source>
        <dbReference type="Proteomes" id="UP000054729"/>
    </source>
</evidence>